<dbReference type="AlphaFoldDB" id="A0ABD3B2K3"/>
<accession>A0ABD3B2K3</accession>
<protein>
    <submittedName>
        <fullName evidence="1">Uncharacterized protein</fullName>
    </submittedName>
</protein>
<dbReference type="EMBL" id="JBJUIK010000001">
    <property type="protein sequence ID" value="KAL3537734.1"/>
    <property type="molecule type" value="Genomic_DNA"/>
</dbReference>
<evidence type="ECO:0000313" key="2">
    <source>
        <dbReference type="Proteomes" id="UP001630127"/>
    </source>
</evidence>
<reference evidence="1 2" key="1">
    <citation type="submission" date="2024-11" db="EMBL/GenBank/DDBJ databases">
        <title>A near-complete genome assembly of Cinchona calisaya.</title>
        <authorList>
            <person name="Lian D.C."/>
            <person name="Zhao X.W."/>
            <person name="Wei L."/>
        </authorList>
    </citation>
    <scope>NUCLEOTIDE SEQUENCE [LARGE SCALE GENOMIC DNA]</scope>
    <source>
        <tissue evidence="1">Nenye</tissue>
    </source>
</reference>
<dbReference type="Proteomes" id="UP001630127">
    <property type="component" value="Unassembled WGS sequence"/>
</dbReference>
<sequence>MVWSEHEYSKNKGGLADICKPCSKWGLGLKDLAIWNKYLVIRHIWNTCQKKKNKTKQKDHLDPYYFIKKEFVLVSSNSIQLFLEWEENPSTEVSGKGPDQICGGRSSEYFSLEKISNGFVTHESHFFIFK</sequence>
<name>A0ABD3B2K3_9GENT</name>
<organism evidence="1 2">
    <name type="scientific">Cinchona calisaya</name>
    <dbReference type="NCBI Taxonomy" id="153742"/>
    <lineage>
        <taxon>Eukaryota</taxon>
        <taxon>Viridiplantae</taxon>
        <taxon>Streptophyta</taxon>
        <taxon>Embryophyta</taxon>
        <taxon>Tracheophyta</taxon>
        <taxon>Spermatophyta</taxon>
        <taxon>Magnoliopsida</taxon>
        <taxon>eudicotyledons</taxon>
        <taxon>Gunneridae</taxon>
        <taxon>Pentapetalae</taxon>
        <taxon>asterids</taxon>
        <taxon>lamiids</taxon>
        <taxon>Gentianales</taxon>
        <taxon>Rubiaceae</taxon>
        <taxon>Cinchonoideae</taxon>
        <taxon>Cinchoneae</taxon>
        <taxon>Cinchona</taxon>
    </lineage>
</organism>
<gene>
    <name evidence="1" type="ORF">ACH5RR_001100</name>
</gene>
<comment type="caution">
    <text evidence="1">The sequence shown here is derived from an EMBL/GenBank/DDBJ whole genome shotgun (WGS) entry which is preliminary data.</text>
</comment>
<evidence type="ECO:0000313" key="1">
    <source>
        <dbReference type="EMBL" id="KAL3537734.1"/>
    </source>
</evidence>
<keyword evidence="2" id="KW-1185">Reference proteome</keyword>
<proteinExistence type="predicted"/>